<proteinExistence type="predicted"/>
<evidence type="ECO:0000313" key="1">
    <source>
        <dbReference type="EMBL" id="GIG36228.1"/>
    </source>
</evidence>
<name>A0A919PAS0_9CELL</name>
<evidence type="ECO:0000313" key="2">
    <source>
        <dbReference type="Proteomes" id="UP000642125"/>
    </source>
</evidence>
<dbReference type="EMBL" id="BONO01000010">
    <property type="protein sequence ID" value="GIG36228.1"/>
    <property type="molecule type" value="Genomic_DNA"/>
</dbReference>
<dbReference type="Proteomes" id="UP000642125">
    <property type="component" value="Unassembled WGS sequence"/>
</dbReference>
<organism evidence="1 2">
    <name type="scientific">Cellulomonas pakistanensis</name>
    <dbReference type="NCBI Taxonomy" id="992287"/>
    <lineage>
        <taxon>Bacteria</taxon>
        <taxon>Bacillati</taxon>
        <taxon>Actinomycetota</taxon>
        <taxon>Actinomycetes</taxon>
        <taxon>Micrococcales</taxon>
        <taxon>Cellulomonadaceae</taxon>
        <taxon>Cellulomonas</taxon>
    </lineage>
</organism>
<keyword evidence="2" id="KW-1185">Reference proteome</keyword>
<gene>
    <name evidence="1" type="ORF">Cpa01nite_16090</name>
</gene>
<sequence>MDDAAVKLDQSIPSIGAAESYVASHVKLNGLGDSGLFVTAIGVLDGIRSALESELAHLRTVVEASAQEVRATAVSYRATDDATAATMDRLYHYVPTTMYGNGRQEPR</sequence>
<comment type="caution">
    <text evidence="1">The sequence shown here is derived from an EMBL/GenBank/DDBJ whole genome shotgun (WGS) entry which is preliminary data.</text>
</comment>
<dbReference type="AlphaFoldDB" id="A0A919PAS0"/>
<reference evidence="1" key="1">
    <citation type="submission" date="2021-01" db="EMBL/GenBank/DDBJ databases">
        <title>Whole genome shotgun sequence of Cellulomonas pakistanensis NBRC 110800.</title>
        <authorList>
            <person name="Komaki H."/>
            <person name="Tamura T."/>
        </authorList>
    </citation>
    <scope>NUCLEOTIDE SEQUENCE</scope>
    <source>
        <strain evidence="1">NBRC 110800</strain>
    </source>
</reference>
<protein>
    <submittedName>
        <fullName evidence="1">Uncharacterized protein</fullName>
    </submittedName>
</protein>
<accession>A0A919PAS0</accession>